<dbReference type="EMBL" id="QCXQ01000002">
    <property type="protein sequence ID" value="PWG00512.1"/>
    <property type="molecule type" value="Genomic_DNA"/>
</dbReference>
<keyword evidence="2" id="KW-1185">Reference proteome</keyword>
<name>A0A2V1N0C1_9LACO</name>
<protein>
    <submittedName>
        <fullName evidence="1">Uncharacterized protein</fullName>
    </submittedName>
</protein>
<sequence length="81" mass="8903">MLAETSLILKAVDRLNAGYEVTITTTNHDQIHVMPLLVNGQITGNYASSALPGITYDDSRIIMKETIDDLDNKGLQIESIK</sequence>
<evidence type="ECO:0000313" key="2">
    <source>
        <dbReference type="Proteomes" id="UP000245080"/>
    </source>
</evidence>
<evidence type="ECO:0000313" key="1">
    <source>
        <dbReference type="EMBL" id="PWG00512.1"/>
    </source>
</evidence>
<accession>A0A2V1N0C1</accession>
<comment type="caution">
    <text evidence="1">The sequence shown here is derived from an EMBL/GenBank/DDBJ whole genome shotgun (WGS) entry which is preliminary data.</text>
</comment>
<proteinExistence type="predicted"/>
<organism evidence="1 2">
    <name type="scientific">Levilactobacillus bambusae</name>
    <dbReference type="NCBI Taxonomy" id="2024736"/>
    <lineage>
        <taxon>Bacteria</taxon>
        <taxon>Bacillati</taxon>
        <taxon>Bacillota</taxon>
        <taxon>Bacilli</taxon>
        <taxon>Lactobacillales</taxon>
        <taxon>Lactobacillaceae</taxon>
        <taxon>Levilactobacillus</taxon>
    </lineage>
</organism>
<dbReference type="AlphaFoldDB" id="A0A2V1N0C1"/>
<reference evidence="1 2" key="1">
    <citation type="journal article" date="2018" name="Int. J. Syst. Evol. Microbiol.">
        <title>Lactobacillus bambusae sp. nov., isolated from a traditional fermented Ma-bamboo shoots of Taiwan.</title>
        <authorList>
            <person name="Wang L.-T."/>
        </authorList>
    </citation>
    <scope>NUCLEOTIDE SEQUENCE [LARGE SCALE GENOMIC DNA]</scope>
    <source>
        <strain evidence="1 2">BS-W1</strain>
    </source>
</reference>
<dbReference type="Proteomes" id="UP000245080">
    <property type="component" value="Unassembled WGS sequence"/>
</dbReference>
<dbReference type="RefSeq" id="WP_109250458.1">
    <property type="nucleotide sequence ID" value="NZ_QCXQ01000002.1"/>
</dbReference>
<dbReference type="OrthoDB" id="2319889at2"/>
<gene>
    <name evidence="1" type="ORF">DCM90_06205</name>
</gene>